<reference evidence="2 3" key="1">
    <citation type="submission" date="2020-08" db="EMBL/GenBank/DDBJ databases">
        <title>Genomic Encyclopedia of Type Strains, Phase IV (KMG-IV): sequencing the most valuable type-strain genomes for metagenomic binning, comparative biology and taxonomic classification.</title>
        <authorList>
            <person name="Goeker M."/>
        </authorList>
    </citation>
    <scope>NUCLEOTIDE SEQUENCE [LARGE SCALE GENOMIC DNA]</scope>
    <source>
        <strain evidence="2 3">DSM 24163</strain>
    </source>
</reference>
<dbReference type="Pfam" id="PF00535">
    <property type="entry name" value="Glycos_transf_2"/>
    <property type="match status" value="1"/>
</dbReference>
<feature type="domain" description="Glycosyltransferase 2-like" evidence="1">
    <location>
        <begin position="24"/>
        <end position="133"/>
    </location>
</feature>
<dbReference type="PANTHER" id="PTHR43179">
    <property type="entry name" value="RHAMNOSYLTRANSFERASE WBBL"/>
    <property type="match status" value="1"/>
</dbReference>
<dbReference type="Gene3D" id="3.90.550.10">
    <property type="entry name" value="Spore Coat Polysaccharide Biosynthesis Protein SpsA, Chain A"/>
    <property type="match status" value="1"/>
</dbReference>
<dbReference type="PANTHER" id="PTHR43179:SF7">
    <property type="entry name" value="RHAMNOSYLTRANSFERASE WBBL"/>
    <property type="match status" value="1"/>
</dbReference>
<organism evidence="2 3">
    <name type="scientific">Chiayiivirga flava</name>
    <dbReference type="NCBI Taxonomy" id="659595"/>
    <lineage>
        <taxon>Bacteria</taxon>
        <taxon>Pseudomonadati</taxon>
        <taxon>Pseudomonadota</taxon>
        <taxon>Gammaproteobacteria</taxon>
        <taxon>Lysobacterales</taxon>
        <taxon>Lysobacteraceae</taxon>
        <taxon>Chiayiivirga</taxon>
    </lineage>
</organism>
<evidence type="ECO:0000313" key="2">
    <source>
        <dbReference type="EMBL" id="MBB5208710.1"/>
    </source>
</evidence>
<proteinExistence type="predicted"/>
<evidence type="ECO:0000313" key="3">
    <source>
        <dbReference type="Proteomes" id="UP000521199"/>
    </source>
</evidence>
<sequence>MTGGAASVRHDAASADTGVDALRVVIVAHDSGDWLLRGVAAVLAQDPALELVVVDNASRDGSIERLPRDPRLRILRNPDNRGFGAACNQGAAGCGGDWLLFLNPDCELPRGALTALRDHAARDPRIGALGAQLLDADGAPQAASRRSTPRPAQALRLALGLRPSPASEPFVPQVAPAVEAVDAVSGALMLMPRALFERLGGFDTGYVLHCEDLDLCRRVLDSGHLVAIANDVRVPHHKGTSSRRRPVWVEWQKHRGMLRYFRKFDAATSPPWLRALVPAGIAMRFPLAAFRAWRAARRARRATFSASD</sequence>
<protein>
    <recommendedName>
        <fullName evidence="1">Glycosyltransferase 2-like domain-containing protein</fullName>
    </recommendedName>
</protein>
<gene>
    <name evidence="2" type="ORF">HNQ52_002260</name>
</gene>
<dbReference type="RefSeq" id="WP_343059335.1">
    <property type="nucleotide sequence ID" value="NZ_JACHHP010000004.1"/>
</dbReference>
<accession>A0A7W8D8G8</accession>
<dbReference type="SUPFAM" id="SSF53448">
    <property type="entry name" value="Nucleotide-diphospho-sugar transferases"/>
    <property type="match status" value="1"/>
</dbReference>
<dbReference type="Proteomes" id="UP000521199">
    <property type="component" value="Unassembled WGS sequence"/>
</dbReference>
<keyword evidence="3" id="KW-1185">Reference proteome</keyword>
<dbReference type="InterPro" id="IPR029044">
    <property type="entry name" value="Nucleotide-diphossugar_trans"/>
</dbReference>
<evidence type="ECO:0000259" key="1">
    <source>
        <dbReference type="Pfam" id="PF00535"/>
    </source>
</evidence>
<name>A0A7W8D8G8_9GAMM</name>
<dbReference type="InterPro" id="IPR001173">
    <property type="entry name" value="Glyco_trans_2-like"/>
</dbReference>
<dbReference type="CDD" id="cd04186">
    <property type="entry name" value="GT_2_like_c"/>
    <property type="match status" value="1"/>
</dbReference>
<dbReference type="EMBL" id="JACHHP010000004">
    <property type="protein sequence ID" value="MBB5208710.1"/>
    <property type="molecule type" value="Genomic_DNA"/>
</dbReference>
<dbReference type="AlphaFoldDB" id="A0A7W8D8G8"/>
<comment type="caution">
    <text evidence="2">The sequence shown here is derived from an EMBL/GenBank/DDBJ whole genome shotgun (WGS) entry which is preliminary data.</text>
</comment>